<sequence length="231" mass="26310">MPASAIQRCGDDEERHLRRLATYRKYRRGRLEDHRKKTRERMARLRAAPTEEQREKHREAQRKYRERWVVTTQARYRESIAHRARRAAVKKNAARGKVTKLRPKARQYWSDPELVTSDEEDGEEGEDGWHSIVGWPPPPSVPIRARSDKIPPPKLPTLRSPIPILRSPIVEKGLIVALGGAAAPGCHATPEAGTVNNGRSVFPRARNEKVHTNLHISGGAQREIVLETMDL</sequence>
<protein>
    <submittedName>
        <fullName evidence="2">Uncharacterized protein</fullName>
    </submittedName>
</protein>
<dbReference type="Proteomes" id="UP001218218">
    <property type="component" value="Unassembled WGS sequence"/>
</dbReference>
<feature type="region of interest" description="Disordered" evidence="1">
    <location>
        <begin position="113"/>
        <end position="154"/>
    </location>
</feature>
<evidence type="ECO:0000313" key="3">
    <source>
        <dbReference type="Proteomes" id="UP001218218"/>
    </source>
</evidence>
<dbReference type="AlphaFoldDB" id="A0AAD7E6L3"/>
<evidence type="ECO:0000256" key="1">
    <source>
        <dbReference type="SAM" id="MobiDB-lite"/>
    </source>
</evidence>
<proteinExistence type="predicted"/>
<feature type="compositionally biased region" description="Acidic residues" evidence="1">
    <location>
        <begin position="116"/>
        <end position="126"/>
    </location>
</feature>
<dbReference type="EMBL" id="JARIHO010000154">
    <property type="protein sequence ID" value="KAJ7300716.1"/>
    <property type="molecule type" value="Genomic_DNA"/>
</dbReference>
<evidence type="ECO:0000313" key="2">
    <source>
        <dbReference type="EMBL" id="KAJ7300716.1"/>
    </source>
</evidence>
<keyword evidence="3" id="KW-1185">Reference proteome</keyword>
<feature type="region of interest" description="Disordered" evidence="1">
    <location>
        <begin position="29"/>
        <end position="60"/>
    </location>
</feature>
<reference evidence="2" key="1">
    <citation type="submission" date="2023-03" db="EMBL/GenBank/DDBJ databases">
        <title>Massive genome expansion in bonnet fungi (Mycena s.s.) driven by repeated elements and novel gene families across ecological guilds.</title>
        <authorList>
            <consortium name="Lawrence Berkeley National Laboratory"/>
            <person name="Harder C.B."/>
            <person name="Miyauchi S."/>
            <person name="Viragh M."/>
            <person name="Kuo A."/>
            <person name="Thoen E."/>
            <person name="Andreopoulos B."/>
            <person name="Lu D."/>
            <person name="Skrede I."/>
            <person name="Drula E."/>
            <person name="Henrissat B."/>
            <person name="Morin E."/>
            <person name="Kohler A."/>
            <person name="Barry K."/>
            <person name="LaButti K."/>
            <person name="Morin E."/>
            <person name="Salamov A."/>
            <person name="Lipzen A."/>
            <person name="Mereny Z."/>
            <person name="Hegedus B."/>
            <person name="Baldrian P."/>
            <person name="Stursova M."/>
            <person name="Weitz H."/>
            <person name="Taylor A."/>
            <person name="Grigoriev I.V."/>
            <person name="Nagy L.G."/>
            <person name="Martin F."/>
            <person name="Kauserud H."/>
        </authorList>
    </citation>
    <scope>NUCLEOTIDE SEQUENCE</scope>
    <source>
        <strain evidence="2">CBHHK002</strain>
    </source>
</reference>
<name>A0AAD7E6L3_9AGAR</name>
<accession>A0AAD7E6L3</accession>
<organism evidence="2 3">
    <name type="scientific">Mycena albidolilacea</name>
    <dbReference type="NCBI Taxonomy" id="1033008"/>
    <lineage>
        <taxon>Eukaryota</taxon>
        <taxon>Fungi</taxon>
        <taxon>Dikarya</taxon>
        <taxon>Basidiomycota</taxon>
        <taxon>Agaricomycotina</taxon>
        <taxon>Agaricomycetes</taxon>
        <taxon>Agaricomycetidae</taxon>
        <taxon>Agaricales</taxon>
        <taxon>Marasmiineae</taxon>
        <taxon>Mycenaceae</taxon>
        <taxon>Mycena</taxon>
    </lineage>
</organism>
<comment type="caution">
    <text evidence="2">The sequence shown here is derived from an EMBL/GenBank/DDBJ whole genome shotgun (WGS) entry which is preliminary data.</text>
</comment>
<gene>
    <name evidence="2" type="ORF">DFH08DRAFT_828174</name>
</gene>